<feature type="compositionally biased region" description="Polar residues" evidence="1">
    <location>
        <begin position="1"/>
        <end position="19"/>
    </location>
</feature>
<evidence type="ECO:0000256" key="1">
    <source>
        <dbReference type="SAM" id="MobiDB-lite"/>
    </source>
</evidence>
<dbReference type="AlphaFoldDB" id="A0A371X9M9"/>
<accession>A0A371X9M9</accession>
<organism evidence="2 3">
    <name type="scientific">Fulvimarina endophytica</name>
    <dbReference type="NCBI Taxonomy" id="2293836"/>
    <lineage>
        <taxon>Bacteria</taxon>
        <taxon>Pseudomonadati</taxon>
        <taxon>Pseudomonadota</taxon>
        <taxon>Alphaproteobacteria</taxon>
        <taxon>Hyphomicrobiales</taxon>
        <taxon>Aurantimonadaceae</taxon>
        <taxon>Fulvimarina</taxon>
    </lineage>
</organism>
<gene>
    <name evidence="2" type="ORF">DYI37_00065</name>
</gene>
<feature type="region of interest" description="Disordered" evidence="1">
    <location>
        <begin position="1"/>
        <end position="38"/>
    </location>
</feature>
<protein>
    <submittedName>
        <fullName evidence="2">Uncharacterized protein</fullName>
    </submittedName>
</protein>
<feature type="region of interest" description="Disordered" evidence="1">
    <location>
        <begin position="46"/>
        <end position="65"/>
    </location>
</feature>
<feature type="compositionally biased region" description="Low complexity" evidence="1">
    <location>
        <begin position="46"/>
        <end position="57"/>
    </location>
</feature>
<feature type="compositionally biased region" description="Basic and acidic residues" evidence="1">
    <location>
        <begin position="24"/>
        <end position="38"/>
    </location>
</feature>
<dbReference type="Proteomes" id="UP000264310">
    <property type="component" value="Unassembled WGS sequence"/>
</dbReference>
<proteinExistence type="predicted"/>
<feature type="region of interest" description="Disordered" evidence="1">
    <location>
        <begin position="323"/>
        <end position="346"/>
    </location>
</feature>
<reference evidence="2 3" key="1">
    <citation type="submission" date="2018-08" db="EMBL/GenBank/DDBJ databases">
        <title>Fulvimarina sp. 85, whole genome shotgun sequence.</title>
        <authorList>
            <person name="Tuo L."/>
        </authorList>
    </citation>
    <scope>NUCLEOTIDE SEQUENCE [LARGE SCALE GENOMIC DNA]</scope>
    <source>
        <strain evidence="2 3">85</strain>
    </source>
</reference>
<comment type="caution">
    <text evidence="2">The sequence shown here is derived from an EMBL/GenBank/DDBJ whole genome shotgun (WGS) entry which is preliminary data.</text>
</comment>
<evidence type="ECO:0000313" key="3">
    <source>
        <dbReference type="Proteomes" id="UP000264310"/>
    </source>
</evidence>
<keyword evidence="3" id="KW-1185">Reference proteome</keyword>
<sequence length="372" mass="38663">MRSSTASSADVGSGRTATVASDPAEVKPRFAPAEHRDAVDLNGAAASTRAASGSHRSNGASAPAVLPRSYPCRLDPGAIAAELEPFVEKAVAQVAAAVPSPDAILGRYIAVAALIRSVSFHEGKLLEDAMIAIGVANPDLVVLGSGVRLPVTAAALEAVAHNRSGALVGLSFDADAKAKSTYTPDLVTVNRRYRSALVIDVKRSLASYLDTHRLSELRTRMLAASLILPDWLYKERKRLAVDSVGIAIVDGSSGTSDHGSGLWSLSEIDDLLEIEGAAAAIIAMRARFADRVQALIKDEILRLAPPPSASSSGECAACAKAASAQDFGDPDPDHVTDDASGPGNHFQTASDAVFDGAGRPIRFGFARGRLHA</sequence>
<dbReference type="EMBL" id="QURL01000001">
    <property type="protein sequence ID" value="RFC65930.1"/>
    <property type="molecule type" value="Genomic_DNA"/>
</dbReference>
<name>A0A371X9M9_9HYPH</name>
<evidence type="ECO:0000313" key="2">
    <source>
        <dbReference type="EMBL" id="RFC65930.1"/>
    </source>
</evidence>